<evidence type="ECO:0000313" key="2">
    <source>
        <dbReference type="EMBL" id="KAD3336645.1"/>
    </source>
</evidence>
<evidence type="ECO:0000313" key="3">
    <source>
        <dbReference type="Proteomes" id="UP000326396"/>
    </source>
</evidence>
<dbReference type="InterPro" id="IPR046960">
    <property type="entry name" value="PPR_At4g14850-like_plant"/>
</dbReference>
<dbReference type="OrthoDB" id="1248612at2759"/>
<proteinExistence type="predicted"/>
<protein>
    <recommendedName>
        <fullName evidence="4">Ubiquitin-like protease family profile domain-containing protein</fullName>
    </recommendedName>
</protein>
<comment type="caution">
    <text evidence="2">The sequence shown here is derived from an EMBL/GenBank/DDBJ whole genome shotgun (WGS) entry which is preliminary data.</text>
</comment>
<evidence type="ECO:0008006" key="4">
    <source>
        <dbReference type="Google" id="ProtNLM"/>
    </source>
</evidence>
<dbReference type="Proteomes" id="UP000326396">
    <property type="component" value="Linkage Group LG6"/>
</dbReference>
<dbReference type="GO" id="GO:0003723">
    <property type="term" value="F:RNA binding"/>
    <property type="evidence" value="ECO:0007669"/>
    <property type="project" value="InterPro"/>
</dbReference>
<name>A0A5N6M7M5_9ASTR</name>
<evidence type="ECO:0000256" key="1">
    <source>
        <dbReference type="SAM" id="MobiDB-lite"/>
    </source>
</evidence>
<dbReference type="AlphaFoldDB" id="A0A5N6M7M5"/>
<feature type="region of interest" description="Disordered" evidence="1">
    <location>
        <begin position="149"/>
        <end position="190"/>
    </location>
</feature>
<dbReference type="GO" id="GO:0009451">
    <property type="term" value="P:RNA modification"/>
    <property type="evidence" value="ECO:0007669"/>
    <property type="project" value="InterPro"/>
</dbReference>
<dbReference type="PANTHER" id="PTHR47926">
    <property type="entry name" value="PENTATRICOPEPTIDE REPEAT-CONTAINING PROTEIN"/>
    <property type="match status" value="1"/>
</dbReference>
<sequence>MLVLGGWNSLAAPDDYTFSFTITARSRHPTLLGYGQNRHMMVIKLGYDSDVCVGSAFTCASRLEDAFKAAKTMQMMPDDVIWRALLSACRVHENVGQCKTKRESKIHNEDDSTPGCGYIEIDGVVHEFLAADKLHPHIMEEAGRGIKKLSKAPGQAGGADDQEQDKQYRKAGKGHYQIDNSTRMPACDSNPMADANNLGRRKETGPCSPTYSWTWRRQKGKTCGPIQQTEKKHAPLEDVNNSIHSPQKLTKAAIIKVKEQAMNLARVNKLGIETPDSTGVSNEKKEVIDVQSSPLPKEKHRGGYQNVQLQGSTILNLSQPSFSLGMTQEVVEPVPNFQAGPTLKDKKQEAASFSHGIAQKVVEVDTPKSPVPLSAANALKGKKVDAPSFSLGMTQEFIEVDTPKSPVTISGQCVNASQPSQQIDEVIDIGSSPIPERIHEGKSERVNVSQPSFSFGMSQEGVQPLPTGKKIKKCDKKMKNVRAEEEAGTSDKKCNKKMKNVRVEEEAKTFDDGNLNECDATRKTKRLKFVSRDCKSPFFQREVVIKNRYTREEKAVWNLIFGGDKETKETQKIVWDTVFDTVNGVKTEIYFLRSLEPGREVYGDIIDCWATVLNDEEKLRSPESPHRLFCGHRTFMDWMFNKDDVNDDMRLVTLNKMMLHAVGGIKELQDLKPYDLVFFPILERKHFYAIVFELKNPAIYLLDNMQQGETVVTIKDDEDYSLKSIPYKVAHRVVYGKLQKKFECGFKKDKAKQKNQIIALRKKYASRILLSNVNVQKERVLKEAGLKCME</sequence>
<organism evidence="2 3">
    <name type="scientific">Mikania micrantha</name>
    <name type="common">bitter vine</name>
    <dbReference type="NCBI Taxonomy" id="192012"/>
    <lineage>
        <taxon>Eukaryota</taxon>
        <taxon>Viridiplantae</taxon>
        <taxon>Streptophyta</taxon>
        <taxon>Embryophyta</taxon>
        <taxon>Tracheophyta</taxon>
        <taxon>Spermatophyta</taxon>
        <taxon>Magnoliopsida</taxon>
        <taxon>eudicotyledons</taxon>
        <taxon>Gunneridae</taxon>
        <taxon>Pentapetalae</taxon>
        <taxon>asterids</taxon>
        <taxon>campanulids</taxon>
        <taxon>Asterales</taxon>
        <taxon>Asteraceae</taxon>
        <taxon>Asteroideae</taxon>
        <taxon>Heliantheae alliance</taxon>
        <taxon>Eupatorieae</taxon>
        <taxon>Mikania</taxon>
    </lineage>
</organism>
<dbReference type="InterPro" id="IPR038765">
    <property type="entry name" value="Papain-like_cys_pep_sf"/>
</dbReference>
<reference evidence="2 3" key="1">
    <citation type="submission" date="2019-05" db="EMBL/GenBank/DDBJ databases">
        <title>Mikania micrantha, genome provides insights into the molecular mechanism of rapid growth.</title>
        <authorList>
            <person name="Liu B."/>
        </authorList>
    </citation>
    <scope>NUCLEOTIDE SEQUENCE [LARGE SCALE GENOMIC DNA]</scope>
    <source>
        <strain evidence="2">NLD-2019</strain>
        <tissue evidence="2">Leaf</tissue>
    </source>
</reference>
<accession>A0A5N6M7M5</accession>
<keyword evidence="3" id="KW-1185">Reference proteome</keyword>
<gene>
    <name evidence="2" type="ORF">E3N88_32164</name>
</gene>
<dbReference type="Gene3D" id="3.40.395.10">
    <property type="entry name" value="Adenoviral Proteinase, Chain A"/>
    <property type="match status" value="1"/>
</dbReference>
<dbReference type="EMBL" id="SZYD01000016">
    <property type="protein sequence ID" value="KAD3336645.1"/>
    <property type="molecule type" value="Genomic_DNA"/>
</dbReference>
<dbReference type="SUPFAM" id="SSF54001">
    <property type="entry name" value="Cysteine proteinases"/>
    <property type="match status" value="1"/>
</dbReference>